<evidence type="ECO:0000313" key="3">
    <source>
        <dbReference type="Proteomes" id="UP000010816"/>
    </source>
</evidence>
<dbReference type="PANTHER" id="PTHR12126:SF11">
    <property type="entry name" value="NADH DEHYDROGENASE [UBIQUINONE] 1 ALPHA SUBCOMPLEX SUBUNIT 9, MITOCHONDRIAL"/>
    <property type="match status" value="1"/>
</dbReference>
<dbReference type="InterPro" id="IPR016040">
    <property type="entry name" value="NAD(P)-bd_dom"/>
</dbReference>
<dbReference type="eggNOG" id="COG0702">
    <property type="taxonomic scope" value="Bacteria"/>
</dbReference>
<dbReference type="HOGENOM" id="CLU_007383_6_11_6"/>
<dbReference type="CDD" id="cd07812">
    <property type="entry name" value="SRPBCC"/>
    <property type="match status" value="1"/>
</dbReference>
<dbReference type="Pfam" id="PF13460">
    <property type="entry name" value="NAD_binding_10"/>
    <property type="match status" value="1"/>
</dbReference>
<dbReference type="InterPro" id="IPR036291">
    <property type="entry name" value="NAD(P)-bd_dom_sf"/>
</dbReference>
<protein>
    <submittedName>
        <fullName evidence="2">Putative nucleoside-diphosphate sugar epimerase</fullName>
    </submittedName>
</protein>
<dbReference type="Gene3D" id="3.40.50.720">
    <property type="entry name" value="NAD(P)-binding Rossmann-like Domain"/>
    <property type="match status" value="1"/>
</dbReference>
<dbReference type="Gene3D" id="3.30.530.20">
    <property type="match status" value="1"/>
</dbReference>
<dbReference type="InterPro" id="IPR021295">
    <property type="entry name" value="DUF2867"/>
</dbReference>
<dbReference type="PANTHER" id="PTHR12126">
    <property type="entry name" value="NADH-UBIQUINONE OXIDOREDUCTASE 39 KDA SUBUNIT-RELATED"/>
    <property type="match status" value="1"/>
</dbReference>
<dbReference type="SUPFAM" id="SSF55961">
    <property type="entry name" value="Bet v1-like"/>
    <property type="match status" value="1"/>
</dbReference>
<dbReference type="GO" id="GO:0044877">
    <property type="term" value="F:protein-containing complex binding"/>
    <property type="evidence" value="ECO:0007669"/>
    <property type="project" value="TreeGrafter"/>
</dbReference>
<dbReference type="Pfam" id="PF11066">
    <property type="entry name" value="DUF2867"/>
    <property type="match status" value="1"/>
</dbReference>
<evidence type="ECO:0000259" key="1">
    <source>
        <dbReference type="Pfam" id="PF13460"/>
    </source>
</evidence>
<name>L0H1R3_9GAMM</name>
<dbReference type="EMBL" id="CP003051">
    <property type="protein sequence ID" value="AGA91967.1"/>
    <property type="molecule type" value="Genomic_DNA"/>
</dbReference>
<dbReference type="RefSeq" id="WP_015282095.1">
    <property type="nucleotide sequence ID" value="NC_019940.1"/>
</dbReference>
<sequence length="481" mass="52342">MRTLVFGATGYIGTNLVPYLRARGIAVRAAARNSEVLSGRGWDGVELVTADALKPETLPGALAGVDIAYYLVHSMAAGHDFGRLDLAAADNFAHAAAEAGVERIVYLGGLVPPDAGSEHLVSRRDTGGRLRSGSVPVTEIRAGIIVGPGSAAFEVMRDLVNHLPLMITPRWVDSKAPPIALDNLLEYLVRLPQQAETAGGIYDVGGPELLTYREMMRTLAKLLGRPLIIVPVPVLTPGLSAKWLRLVTSVPTNIARALIEGLTHDIVANDTTARALAPQPLLDFRAAVEATLAAERANAVASRWTEGALMFRDYRPDFAFYAKRISGSALAAAPIEAVWDQVVRIGGPRGYFYFNWLWRGREVVDWLVGGPGLRHGRRHPSELRVGDMIDSWRVVAIDPPRRLTLRFGMRAPGAGVLEFTLEPLAARQTRITATSYWHPAGVWGLLYWYALAPLHRLVFNGLPRRIAELAEEADRTAPPHG</sequence>
<reference evidence="2 3" key="1">
    <citation type="submission" date="2011-09" db="EMBL/GenBank/DDBJ databases">
        <title>Complete sequence of chromosome of Thioflavicoccus mobilis 8321.</title>
        <authorList>
            <consortium name="US DOE Joint Genome Institute"/>
            <person name="Lucas S."/>
            <person name="Han J."/>
            <person name="Lapidus A."/>
            <person name="Cheng J.-F."/>
            <person name="Goodwin L."/>
            <person name="Pitluck S."/>
            <person name="Peters L."/>
            <person name="Ovchinnikova G."/>
            <person name="Lu M."/>
            <person name="Detter J.C."/>
            <person name="Han C."/>
            <person name="Tapia R."/>
            <person name="Land M."/>
            <person name="Hauser L."/>
            <person name="Kyrpides N."/>
            <person name="Ivanova N."/>
            <person name="Pagani I."/>
            <person name="Vogl K."/>
            <person name="Liu Z."/>
            <person name="Imhoff J."/>
            <person name="Thiel V."/>
            <person name="Frigaard N.-U."/>
            <person name="Bryant D."/>
            <person name="Woyke T."/>
        </authorList>
    </citation>
    <scope>NUCLEOTIDE SEQUENCE [LARGE SCALE GENOMIC DNA]</scope>
    <source>
        <strain evidence="2 3">8321</strain>
    </source>
</reference>
<dbReference type="STRING" id="765912.Thimo_3289"/>
<evidence type="ECO:0000313" key="2">
    <source>
        <dbReference type="EMBL" id="AGA91967.1"/>
    </source>
</evidence>
<gene>
    <name evidence="2" type="ORF">Thimo_3289</name>
</gene>
<dbReference type="PATRIC" id="fig|765912.4.peg.3223"/>
<proteinExistence type="predicted"/>
<accession>L0H1R3</accession>
<dbReference type="SUPFAM" id="SSF51735">
    <property type="entry name" value="NAD(P)-binding Rossmann-fold domains"/>
    <property type="match status" value="1"/>
</dbReference>
<dbReference type="InterPro" id="IPR051207">
    <property type="entry name" value="ComplexI_NDUFA9_subunit"/>
</dbReference>
<dbReference type="KEGG" id="tmb:Thimo_3289"/>
<dbReference type="Proteomes" id="UP000010816">
    <property type="component" value="Chromosome"/>
</dbReference>
<dbReference type="AlphaFoldDB" id="L0H1R3"/>
<dbReference type="InterPro" id="IPR023393">
    <property type="entry name" value="START-like_dom_sf"/>
</dbReference>
<organism evidence="2 3">
    <name type="scientific">Thioflavicoccus mobilis 8321</name>
    <dbReference type="NCBI Taxonomy" id="765912"/>
    <lineage>
        <taxon>Bacteria</taxon>
        <taxon>Pseudomonadati</taxon>
        <taxon>Pseudomonadota</taxon>
        <taxon>Gammaproteobacteria</taxon>
        <taxon>Chromatiales</taxon>
        <taxon>Chromatiaceae</taxon>
        <taxon>Thioflavicoccus</taxon>
    </lineage>
</organism>
<feature type="domain" description="NAD(P)-binding" evidence="1">
    <location>
        <begin position="7"/>
        <end position="109"/>
    </location>
</feature>
<keyword evidence="3" id="KW-1185">Reference proteome</keyword>